<evidence type="ECO:0000256" key="1">
    <source>
        <dbReference type="SAM" id="Phobius"/>
    </source>
</evidence>
<keyword evidence="3" id="KW-1185">Reference proteome</keyword>
<keyword evidence="1" id="KW-1133">Transmembrane helix</keyword>
<accession>A0AAV4WJW4</accession>
<proteinExistence type="predicted"/>
<protein>
    <submittedName>
        <fullName evidence="2">Uncharacterized protein</fullName>
    </submittedName>
</protein>
<dbReference type="AlphaFoldDB" id="A0AAV4WJW4"/>
<evidence type="ECO:0000313" key="3">
    <source>
        <dbReference type="Proteomes" id="UP001054945"/>
    </source>
</evidence>
<name>A0AAV4WJW4_CAEEX</name>
<evidence type="ECO:0000313" key="2">
    <source>
        <dbReference type="EMBL" id="GIY82276.1"/>
    </source>
</evidence>
<dbReference type="EMBL" id="BPLR01016230">
    <property type="protein sequence ID" value="GIY82276.1"/>
    <property type="molecule type" value="Genomic_DNA"/>
</dbReference>
<keyword evidence="1" id="KW-0472">Membrane</keyword>
<gene>
    <name evidence="2" type="ORF">CEXT_266781</name>
</gene>
<sequence length="86" mass="9993">MERQDGSNRQKKRYRWEAPVKINLYPRPTTSNPVFKRGVLSGDLDMRVVHQQGYFFITIIFLLCLCVVPIYLNSSIETLTQAAVFI</sequence>
<keyword evidence="1" id="KW-0812">Transmembrane</keyword>
<comment type="caution">
    <text evidence="2">The sequence shown here is derived from an EMBL/GenBank/DDBJ whole genome shotgun (WGS) entry which is preliminary data.</text>
</comment>
<feature type="transmembrane region" description="Helical" evidence="1">
    <location>
        <begin position="54"/>
        <end position="72"/>
    </location>
</feature>
<reference evidence="2 3" key="1">
    <citation type="submission" date="2021-06" db="EMBL/GenBank/DDBJ databases">
        <title>Caerostris extrusa draft genome.</title>
        <authorList>
            <person name="Kono N."/>
            <person name="Arakawa K."/>
        </authorList>
    </citation>
    <scope>NUCLEOTIDE SEQUENCE [LARGE SCALE GENOMIC DNA]</scope>
</reference>
<organism evidence="2 3">
    <name type="scientific">Caerostris extrusa</name>
    <name type="common">Bark spider</name>
    <name type="synonym">Caerostris bankana</name>
    <dbReference type="NCBI Taxonomy" id="172846"/>
    <lineage>
        <taxon>Eukaryota</taxon>
        <taxon>Metazoa</taxon>
        <taxon>Ecdysozoa</taxon>
        <taxon>Arthropoda</taxon>
        <taxon>Chelicerata</taxon>
        <taxon>Arachnida</taxon>
        <taxon>Araneae</taxon>
        <taxon>Araneomorphae</taxon>
        <taxon>Entelegynae</taxon>
        <taxon>Araneoidea</taxon>
        <taxon>Araneidae</taxon>
        <taxon>Caerostris</taxon>
    </lineage>
</organism>
<dbReference type="Proteomes" id="UP001054945">
    <property type="component" value="Unassembled WGS sequence"/>
</dbReference>